<name>A0A840VE11_9BACT</name>
<comment type="caution">
    <text evidence="1">The sequence shown here is derived from an EMBL/GenBank/DDBJ whole genome shotgun (WGS) entry which is preliminary data.</text>
</comment>
<dbReference type="AlphaFoldDB" id="A0A840VE11"/>
<evidence type="ECO:0000313" key="2">
    <source>
        <dbReference type="Proteomes" id="UP000557717"/>
    </source>
</evidence>
<keyword evidence="2" id="KW-1185">Reference proteome</keyword>
<sequence length="59" mass="6965">MDVATHVNGWFFGEFLDFNGLRQSSWLTGFLIRGKRLITRQIHASRESPPYVRERIPLF</sequence>
<evidence type="ECO:0000313" key="1">
    <source>
        <dbReference type="EMBL" id="MBB5353744.1"/>
    </source>
</evidence>
<protein>
    <recommendedName>
        <fullName evidence="3">Transposase</fullName>
    </recommendedName>
</protein>
<feature type="non-terminal residue" evidence="1">
    <location>
        <position position="59"/>
    </location>
</feature>
<proteinExistence type="predicted"/>
<organism evidence="1 2">
    <name type="scientific">Haloferula luteola</name>
    <dbReference type="NCBI Taxonomy" id="595692"/>
    <lineage>
        <taxon>Bacteria</taxon>
        <taxon>Pseudomonadati</taxon>
        <taxon>Verrucomicrobiota</taxon>
        <taxon>Verrucomicrobiia</taxon>
        <taxon>Verrucomicrobiales</taxon>
        <taxon>Verrucomicrobiaceae</taxon>
        <taxon>Haloferula</taxon>
    </lineage>
</organism>
<evidence type="ECO:0008006" key="3">
    <source>
        <dbReference type="Google" id="ProtNLM"/>
    </source>
</evidence>
<dbReference type="Proteomes" id="UP000557717">
    <property type="component" value="Unassembled WGS sequence"/>
</dbReference>
<reference evidence="1 2" key="1">
    <citation type="submission" date="2020-08" db="EMBL/GenBank/DDBJ databases">
        <title>Genomic Encyclopedia of Type Strains, Phase IV (KMG-IV): sequencing the most valuable type-strain genomes for metagenomic binning, comparative biology and taxonomic classification.</title>
        <authorList>
            <person name="Goeker M."/>
        </authorList>
    </citation>
    <scope>NUCLEOTIDE SEQUENCE [LARGE SCALE GENOMIC DNA]</scope>
    <source>
        <strain evidence="1 2">YC6886</strain>
    </source>
</reference>
<accession>A0A840VE11</accession>
<dbReference type="EMBL" id="JACHFD010000034">
    <property type="protein sequence ID" value="MBB5353744.1"/>
    <property type="molecule type" value="Genomic_DNA"/>
</dbReference>
<gene>
    <name evidence="1" type="ORF">HNR46_004006</name>
</gene>